<dbReference type="Pfam" id="PF13796">
    <property type="entry name" value="Sensor"/>
    <property type="match status" value="1"/>
</dbReference>
<dbReference type="Proteomes" id="UP001165135">
    <property type="component" value="Unassembled WGS sequence"/>
</dbReference>
<dbReference type="InterPro" id="IPR025828">
    <property type="entry name" value="Put_sensor_dom"/>
</dbReference>
<dbReference type="GO" id="GO:0046983">
    <property type="term" value="F:protein dimerization activity"/>
    <property type="evidence" value="ECO:0007669"/>
    <property type="project" value="InterPro"/>
</dbReference>
<accession>A0A9W6RTY1</accession>
<keyword evidence="9" id="KW-0472">Membrane</keyword>
<gene>
    <name evidence="11" type="ORF">Airi01_083790</name>
</gene>
<evidence type="ECO:0000256" key="8">
    <source>
        <dbReference type="ARBA" id="ARBA00023012"/>
    </source>
</evidence>
<evidence type="ECO:0000256" key="7">
    <source>
        <dbReference type="ARBA" id="ARBA00022840"/>
    </source>
</evidence>
<dbReference type="InterPro" id="IPR011712">
    <property type="entry name" value="Sig_transdc_His_kin_sub3_dim/P"/>
</dbReference>
<evidence type="ECO:0000256" key="4">
    <source>
        <dbReference type="ARBA" id="ARBA00022679"/>
    </source>
</evidence>
<keyword evidence="5" id="KW-0547">Nucleotide-binding</keyword>
<dbReference type="Gene3D" id="3.30.565.10">
    <property type="entry name" value="Histidine kinase-like ATPase, C-terminal domain"/>
    <property type="match status" value="1"/>
</dbReference>
<dbReference type="InterPro" id="IPR003594">
    <property type="entry name" value="HATPase_dom"/>
</dbReference>
<name>A0A9W6RTY1_9ACTN</name>
<dbReference type="InterPro" id="IPR036890">
    <property type="entry name" value="HATPase_C_sf"/>
</dbReference>
<keyword evidence="4" id="KW-0808">Transferase</keyword>
<proteinExistence type="predicted"/>
<keyword evidence="8" id="KW-0902">Two-component regulatory system</keyword>
<feature type="domain" description="Histidine kinase/HSP90-like ATPase" evidence="10">
    <location>
        <begin position="365"/>
        <end position="455"/>
    </location>
</feature>
<dbReference type="SMART" id="SM00387">
    <property type="entry name" value="HATPase_c"/>
    <property type="match status" value="1"/>
</dbReference>
<keyword evidence="9" id="KW-0812">Transmembrane</keyword>
<evidence type="ECO:0000256" key="3">
    <source>
        <dbReference type="ARBA" id="ARBA00022553"/>
    </source>
</evidence>
<comment type="caution">
    <text evidence="11">The sequence shown here is derived from an EMBL/GenBank/DDBJ whole genome shotgun (WGS) entry which is preliminary data.</text>
</comment>
<dbReference type="Pfam" id="PF02518">
    <property type="entry name" value="HATPase_c"/>
    <property type="match status" value="1"/>
</dbReference>
<evidence type="ECO:0000256" key="1">
    <source>
        <dbReference type="ARBA" id="ARBA00000085"/>
    </source>
</evidence>
<dbReference type="InterPro" id="IPR050482">
    <property type="entry name" value="Sensor_HK_TwoCompSys"/>
</dbReference>
<keyword evidence="3" id="KW-0597">Phosphoprotein</keyword>
<dbReference type="GO" id="GO:0000155">
    <property type="term" value="F:phosphorelay sensor kinase activity"/>
    <property type="evidence" value="ECO:0007669"/>
    <property type="project" value="InterPro"/>
</dbReference>
<dbReference type="GO" id="GO:0005524">
    <property type="term" value="F:ATP binding"/>
    <property type="evidence" value="ECO:0007669"/>
    <property type="project" value="UniProtKB-KW"/>
</dbReference>
<dbReference type="GO" id="GO:0016020">
    <property type="term" value="C:membrane"/>
    <property type="evidence" value="ECO:0007669"/>
    <property type="project" value="InterPro"/>
</dbReference>
<evidence type="ECO:0000256" key="2">
    <source>
        <dbReference type="ARBA" id="ARBA00012438"/>
    </source>
</evidence>
<protein>
    <recommendedName>
        <fullName evidence="2">histidine kinase</fullName>
        <ecNumber evidence="2">2.7.13.3</ecNumber>
    </recommendedName>
</protein>
<evidence type="ECO:0000313" key="11">
    <source>
        <dbReference type="EMBL" id="GLY80112.1"/>
    </source>
</evidence>
<keyword evidence="9" id="KW-1133">Transmembrane helix</keyword>
<feature type="transmembrane region" description="Helical" evidence="9">
    <location>
        <begin position="33"/>
        <end position="58"/>
    </location>
</feature>
<dbReference type="Gene3D" id="1.20.5.1930">
    <property type="match status" value="1"/>
</dbReference>
<dbReference type="RefSeq" id="WP_285632596.1">
    <property type="nucleotide sequence ID" value="NZ_BSTJ01000013.1"/>
</dbReference>
<feature type="transmembrane region" description="Helical" evidence="9">
    <location>
        <begin position="136"/>
        <end position="157"/>
    </location>
</feature>
<dbReference type="PANTHER" id="PTHR24421">
    <property type="entry name" value="NITRATE/NITRITE SENSOR PROTEIN NARX-RELATED"/>
    <property type="match status" value="1"/>
</dbReference>
<reference evidence="11" key="1">
    <citation type="submission" date="2023-03" db="EMBL/GenBank/DDBJ databases">
        <title>Actinoallomurus iriomotensis NBRC 103681.</title>
        <authorList>
            <person name="Ichikawa N."/>
            <person name="Sato H."/>
            <person name="Tonouchi N."/>
        </authorList>
    </citation>
    <scope>NUCLEOTIDE SEQUENCE</scope>
    <source>
        <strain evidence="11">NBRC 103681</strain>
    </source>
</reference>
<dbReference type="CDD" id="cd16917">
    <property type="entry name" value="HATPase_UhpB-NarQ-NarX-like"/>
    <property type="match status" value="1"/>
</dbReference>
<keyword evidence="6 11" id="KW-0418">Kinase</keyword>
<feature type="transmembrane region" description="Helical" evidence="9">
    <location>
        <begin position="198"/>
        <end position="220"/>
    </location>
</feature>
<evidence type="ECO:0000313" key="12">
    <source>
        <dbReference type="Proteomes" id="UP001165135"/>
    </source>
</evidence>
<dbReference type="EC" id="2.7.13.3" evidence="2"/>
<dbReference type="AlphaFoldDB" id="A0A9W6RTY1"/>
<evidence type="ECO:0000256" key="9">
    <source>
        <dbReference type="SAM" id="Phobius"/>
    </source>
</evidence>
<sequence length="455" mass="48269">MNAMAADPPSLRRTLTAFATAPFTRRARAELSYLVVSATTGIAVPVAALAFLIVMGLLAPGPAKPENVSFAGLAAGALVLLLLATRVARRLGSFQRQLAARLLGERVAEPPSFRPGRGVLGRPAARLRDGAGWRAVAYLLLRVPVALLGLYAVEYWVTGLVNLSYPFWWGLFRNHRPEVHLSPVPFLTPLRSGPFHVATYPGTLLVFAAGAASLLVAPWVSRAVVLADRWLIRTLLGPGRLMQRVRDLEQTRAQAVDDSAALVRRLERDLHDGAQARLAALAMNLGLAKEKLGDDDLGQLAQIRELVDAAHQGAKDALGELRDLVKGIHPPILDTGLPDALATLALGSAIPVEVTSEIPRRPTPAIETIAYFCAAELLANAVKHSHADTITIHVAEPSGWLLLTVTDDGVGGADPARGTGLSGLAHRVGTVDGHIDIASPPGGPTRVSIRLPPHA</sequence>
<evidence type="ECO:0000256" key="5">
    <source>
        <dbReference type="ARBA" id="ARBA00022741"/>
    </source>
</evidence>
<dbReference type="SUPFAM" id="SSF55874">
    <property type="entry name" value="ATPase domain of HSP90 chaperone/DNA topoisomerase II/histidine kinase"/>
    <property type="match status" value="1"/>
</dbReference>
<dbReference type="PANTHER" id="PTHR24421:SF10">
    <property type="entry name" value="NITRATE_NITRITE SENSOR PROTEIN NARQ"/>
    <property type="match status" value="1"/>
</dbReference>
<feature type="transmembrane region" description="Helical" evidence="9">
    <location>
        <begin position="70"/>
        <end position="88"/>
    </location>
</feature>
<dbReference type="Pfam" id="PF07730">
    <property type="entry name" value="HisKA_3"/>
    <property type="match status" value="1"/>
</dbReference>
<comment type="catalytic activity">
    <reaction evidence="1">
        <text>ATP + protein L-histidine = ADP + protein N-phospho-L-histidine.</text>
        <dbReference type="EC" id="2.7.13.3"/>
    </reaction>
</comment>
<evidence type="ECO:0000256" key="6">
    <source>
        <dbReference type="ARBA" id="ARBA00022777"/>
    </source>
</evidence>
<dbReference type="EMBL" id="BSTJ01000013">
    <property type="protein sequence ID" value="GLY80112.1"/>
    <property type="molecule type" value="Genomic_DNA"/>
</dbReference>
<evidence type="ECO:0000259" key="10">
    <source>
        <dbReference type="SMART" id="SM00387"/>
    </source>
</evidence>
<keyword evidence="7" id="KW-0067">ATP-binding</keyword>
<organism evidence="11 12">
    <name type="scientific">Actinoallomurus iriomotensis</name>
    <dbReference type="NCBI Taxonomy" id="478107"/>
    <lineage>
        <taxon>Bacteria</taxon>
        <taxon>Bacillati</taxon>
        <taxon>Actinomycetota</taxon>
        <taxon>Actinomycetes</taxon>
        <taxon>Streptosporangiales</taxon>
        <taxon>Thermomonosporaceae</taxon>
        <taxon>Actinoallomurus</taxon>
    </lineage>
</organism>